<dbReference type="EMBL" id="JAEHOC010000109">
    <property type="protein sequence ID" value="KAG2422413.1"/>
    <property type="molecule type" value="Genomic_DNA"/>
</dbReference>
<comment type="caution">
    <text evidence="1">The sequence shown here is derived from an EMBL/GenBank/DDBJ whole genome shotgun (WGS) entry which is preliminary data.</text>
</comment>
<proteinExistence type="predicted"/>
<dbReference type="Proteomes" id="UP000650467">
    <property type="component" value="Unassembled WGS sequence"/>
</dbReference>
<dbReference type="AlphaFoldDB" id="A0A835VQS5"/>
<gene>
    <name evidence="1" type="ORF">HXX76_016058</name>
</gene>
<evidence type="ECO:0000313" key="2">
    <source>
        <dbReference type="Proteomes" id="UP000650467"/>
    </source>
</evidence>
<name>A0A835VQS5_CHLIN</name>
<evidence type="ECO:0000313" key="1">
    <source>
        <dbReference type="EMBL" id="KAG2422413.1"/>
    </source>
</evidence>
<organism evidence="1 2">
    <name type="scientific">Chlamydomonas incerta</name>
    <dbReference type="NCBI Taxonomy" id="51695"/>
    <lineage>
        <taxon>Eukaryota</taxon>
        <taxon>Viridiplantae</taxon>
        <taxon>Chlorophyta</taxon>
        <taxon>core chlorophytes</taxon>
        <taxon>Chlorophyceae</taxon>
        <taxon>CS clade</taxon>
        <taxon>Chlamydomonadales</taxon>
        <taxon>Chlamydomonadaceae</taxon>
        <taxon>Chlamydomonas</taxon>
    </lineage>
</organism>
<sequence>MPRRRGHAGMVGVGIMSTSCEGGGVGAVPPQMPRPVFGVIGLSRTHTAGSGRPVAAAGTVHVEAVGG</sequence>
<keyword evidence="2" id="KW-1185">Reference proteome</keyword>
<dbReference type="PROSITE" id="PS51257">
    <property type="entry name" value="PROKAR_LIPOPROTEIN"/>
    <property type="match status" value="1"/>
</dbReference>
<protein>
    <submittedName>
        <fullName evidence="1">Uncharacterized protein</fullName>
    </submittedName>
</protein>
<accession>A0A835VQS5</accession>
<reference evidence="1" key="1">
    <citation type="journal article" date="2020" name="bioRxiv">
        <title>Comparative genomics of Chlamydomonas.</title>
        <authorList>
            <person name="Craig R.J."/>
            <person name="Hasan A.R."/>
            <person name="Ness R.W."/>
            <person name="Keightley P.D."/>
        </authorList>
    </citation>
    <scope>NUCLEOTIDE SEQUENCE</scope>
    <source>
        <strain evidence="1">SAG 7.73</strain>
    </source>
</reference>